<dbReference type="EMBL" id="CYRY02046126">
    <property type="protein sequence ID" value="VCX41747.1"/>
    <property type="molecule type" value="Genomic_DNA"/>
</dbReference>
<feature type="non-terminal residue" evidence="1">
    <location>
        <position position="1"/>
    </location>
</feature>
<reference evidence="1 2" key="1">
    <citation type="submission" date="2018-10" db="EMBL/GenBank/DDBJ databases">
        <authorList>
            <person name="Ekblom R."/>
            <person name="Jareborg N."/>
        </authorList>
    </citation>
    <scope>NUCLEOTIDE SEQUENCE [LARGE SCALE GENOMIC DNA]</scope>
    <source>
        <tissue evidence="1">Muscle</tissue>
    </source>
</reference>
<proteinExistence type="predicted"/>
<evidence type="ECO:0000313" key="1">
    <source>
        <dbReference type="EMBL" id="VCX41747.1"/>
    </source>
</evidence>
<gene>
    <name evidence="1" type="ORF">BN2614_LOCUS1</name>
</gene>
<accession>A0A9X9MBU7</accession>
<dbReference type="Proteomes" id="UP000269945">
    <property type="component" value="Unassembled WGS sequence"/>
</dbReference>
<dbReference type="AlphaFoldDB" id="A0A9X9MBU7"/>
<keyword evidence="2" id="KW-1185">Reference proteome</keyword>
<sequence length="154" mass="17987">QKSSCYISIVRPATLWERNISHANTLQIQQQNKASQMGQLKNDSGFPQVKLKNSLSRNKFREEIQTVLSGLQRYPEAGASPTDCQERKKMHRHWLLYLEWFLNQSKKTTVMLASKQLKRTGAGSMHSPKINMTWEERGLENKERCFSFGEIYFF</sequence>
<evidence type="ECO:0000313" key="2">
    <source>
        <dbReference type="Proteomes" id="UP000269945"/>
    </source>
</evidence>
<comment type="caution">
    <text evidence="1">The sequence shown here is derived from an EMBL/GenBank/DDBJ whole genome shotgun (WGS) entry which is preliminary data.</text>
</comment>
<protein>
    <submittedName>
        <fullName evidence="1">Uncharacterized protein</fullName>
    </submittedName>
</protein>
<name>A0A9X9MBU7_GULGU</name>
<organism evidence="1 2">
    <name type="scientific">Gulo gulo</name>
    <name type="common">Wolverine</name>
    <name type="synonym">Gluton</name>
    <dbReference type="NCBI Taxonomy" id="48420"/>
    <lineage>
        <taxon>Eukaryota</taxon>
        <taxon>Metazoa</taxon>
        <taxon>Chordata</taxon>
        <taxon>Craniata</taxon>
        <taxon>Vertebrata</taxon>
        <taxon>Euteleostomi</taxon>
        <taxon>Mammalia</taxon>
        <taxon>Eutheria</taxon>
        <taxon>Laurasiatheria</taxon>
        <taxon>Carnivora</taxon>
        <taxon>Caniformia</taxon>
        <taxon>Musteloidea</taxon>
        <taxon>Mustelidae</taxon>
        <taxon>Guloninae</taxon>
        <taxon>Gulo</taxon>
    </lineage>
</organism>